<keyword evidence="7" id="KW-1185">Reference proteome</keyword>
<keyword evidence="2 6" id="KW-0328">Glycosyltransferase</keyword>
<name>A0ABV1HNH8_9FIRM</name>
<dbReference type="InterPro" id="IPR029044">
    <property type="entry name" value="Nucleotide-diphossugar_trans"/>
</dbReference>
<dbReference type="InterPro" id="IPR001173">
    <property type="entry name" value="Glyco_trans_2-like"/>
</dbReference>
<dbReference type="GO" id="GO:0016757">
    <property type="term" value="F:glycosyltransferase activity"/>
    <property type="evidence" value="ECO:0007669"/>
    <property type="project" value="UniProtKB-KW"/>
</dbReference>
<accession>A0ABV1HNH8</accession>
<dbReference type="EC" id="2.4.-.-" evidence="6"/>
<dbReference type="PANTHER" id="PTHR43685:SF5">
    <property type="entry name" value="GLYCOSYLTRANSFERASE EPSE-RELATED"/>
    <property type="match status" value="1"/>
</dbReference>
<evidence type="ECO:0000313" key="6">
    <source>
        <dbReference type="EMBL" id="MEQ2563877.1"/>
    </source>
</evidence>
<keyword evidence="4" id="KW-0472">Membrane</keyword>
<keyword evidence="4" id="KW-0812">Transmembrane</keyword>
<keyword evidence="3 6" id="KW-0808">Transferase</keyword>
<feature type="domain" description="Glycosyltransferase 2-like" evidence="5">
    <location>
        <begin position="6"/>
        <end position="142"/>
    </location>
</feature>
<protein>
    <submittedName>
        <fullName evidence="6">Glycosyltransferase</fullName>
        <ecNumber evidence="6">2.4.-.-</ecNumber>
    </submittedName>
</protein>
<comment type="similarity">
    <text evidence="1">Belongs to the glycosyltransferase 2 family.</text>
</comment>
<dbReference type="InterPro" id="IPR050834">
    <property type="entry name" value="Glycosyltransf_2"/>
</dbReference>
<evidence type="ECO:0000259" key="5">
    <source>
        <dbReference type="Pfam" id="PF00535"/>
    </source>
</evidence>
<organism evidence="6 7">
    <name type="scientific">Ventrimonas faecis</name>
    <dbReference type="NCBI Taxonomy" id="3133170"/>
    <lineage>
        <taxon>Bacteria</taxon>
        <taxon>Bacillati</taxon>
        <taxon>Bacillota</taxon>
        <taxon>Clostridia</taxon>
        <taxon>Lachnospirales</taxon>
        <taxon>Lachnospiraceae</taxon>
        <taxon>Ventrimonas</taxon>
    </lineage>
</organism>
<dbReference type="SUPFAM" id="SSF53448">
    <property type="entry name" value="Nucleotide-diphospho-sugar transferases"/>
    <property type="match status" value="1"/>
</dbReference>
<gene>
    <name evidence="6" type="ORF">WMO41_12010</name>
</gene>
<dbReference type="Pfam" id="PF00535">
    <property type="entry name" value="Glycos_transf_2"/>
    <property type="match status" value="1"/>
</dbReference>
<feature type="transmembrane region" description="Helical" evidence="4">
    <location>
        <begin position="246"/>
        <end position="266"/>
    </location>
</feature>
<evidence type="ECO:0000256" key="4">
    <source>
        <dbReference type="SAM" id="Phobius"/>
    </source>
</evidence>
<dbReference type="EMBL" id="JBBMFJ010000026">
    <property type="protein sequence ID" value="MEQ2563877.1"/>
    <property type="molecule type" value="Genomic_DNA"/>
</dbReference>
<evidence type="ECO:0000256" key="1">
    <source>
        <dbReference type="ARBA" id="ARBA00006739"/>
    </source>
</evidence>
<dbReference type="Gene3D" id="3.90.550.10">
    <property type="entry name" value="Spore Coat Polysaccharide Biosynthesis Protein SpsA, Chain A"/>
    <property type="match status" value="1"/>
</dbReference>
<evidence type="ECO:0000313" key="7">
    <source>
        <dbReference type="Proteomes" id="UP001437460"/>
    </source>
</evidence>
<reference evidence="6 7" key="1">
    <citation type="submission" date="2024-03" db="EMBL/GenBank/DDBJ databases">
        <title>Human intestinal bacterial collection.</title>
        <authorList>
            <person name="Pauvert C."/>
            <person name="Hitch T.C.A."/>
            <person name="Clavel T."/>
        </authorList>
    </citation>
    <scope>NUCLEOTIDE SEQUENCE [LARGE SCALE GENOMIC DNA]</scope>
    <source>
        <strain evidence="6 7">CLA-AP-H27</strain>
    </source>
</reference>
<keyword evidence="4" id="KW-1133">Transmembrane helix</keyword>
<dbReference type="PANTHER" id="PTHR43685">
    <property type="entry name" value="GLYCOSYLTRANSFERASE"/>
    <property type="match status" value="1"/>
</dbReference>
<sequence length="283" mass="32726">MDKRYSVLMSVYKKERPEYLHAALKSMKGQSWRPSEIVLVCDGPLTTELEAVLKDTEFRSLLKTVRLEQNAGLGAALAKGLPECTCEWVARMDSDDIAASDRCEKQLCYLETYPETDVLSGTIAEFQGEAQTEREAKQSIVSRKCVPRTQTEVASYIKMRNPVNHPCVMFRKSKVLAAGGYQPCPLFEDYDLWVRMYQNGCRFANLPDTLLYMRVNDMHRRRGGISYIKPLIYFWTGMYRRQMLSFSQYIFVLLSRVLVSLLPNGIRKMIYDKKLRNHNGNER</sequence>
<evidence type="ECO:0000256" key="2">
    <source>
        <dbReference type="ARBA" id="ARBA00022676"/>
    </source>
</evidence>
<dbReference type="RefSeq" id="WP_349229953.1">
    <property type="nucleotide sequence ID" value="NZ_JBBMFJ010000026.1"/>
</dbReference>
<comment type="caution">
    <text evidence="6">The sequence shown here is derived from an EMBL/GenBank/DDBJ whole genome shotgun (WGS) entry which is preliminary data.</text>
</comment>
<proteinExistence type="inferred from homology"/>
<evidence type="ECO:0000256" key="3">
    <source>
        <dbReference type="ARBA" id="ARBA00022679"/>
    </source>
</evidence>
<dbReference type="Proteomes" id="UP001437460">
    <property type="component" value="Unassembled WGS sequence"/>
</dbReference>